<keyword evidence="1" id="KW-1185">Reference proteome</keyword>
<name>A0A6P8IED9_ACTTE</name>
<evidence type="ECO:0000313" key="2">
    <source>
        <dbReference type="RefSeq" id="XP_031564180.1"/>
    </source>
</evidence>
<dbReference type="OrthoDB" id="10001404at2759"/>
<sequence>MSCSFKKGVSLKQGSKTSTVLTNRSSFITIVTDEPYETRCAGPRTEAHRKGVRPLNKSTLCLEISPLKTSYESCMKSSFSGSKNLQPSKRPSAFPSQHTSQFNIGIASDHMLDTHVKKTYVHHNIVPMTFNTTYSTIHDKLGMERGPGSQMKPPMRRKFDILTGEPLHLSQQEDFHLTSRNRILHNMRHGKDFQNSFILG</sequence>
<dbReference type="Proteomes" id="UP000515163">
    <property type="component" value="Unplaced"/>
</dbReference>
<dbReference type="AlphaFoldDB" id="A0A6P8IED9"/>
<evidence type="ECO:0000313" key="1">
    <source>
        <dbReference type="Proteomes" id="UP000515163"/>
    </source>
</evidence>
<organism evidence="1 2">
    <name type="scientific">Actinia tenebrosa</name>
    <name type="common">Australian red waratah sea anemone</name>
    <dbReference type="NCBI Taxonomy" id="6105"/>
    <lineage>
        <taxon>Eukaryota</taxon>
        <taxon>Metazoa</taxon>
        <taxon>Cnidaria</taxon>
        <taxon>Anthozoa</taxon>
        <taxon>Hexacorallia</taxon>
        <taxon>Actiniaria</taxon>
        <taxon>Actiniidae</taxon>
        <taxon>Actinia</taxon>
    </lineage>
</organism>
<proteinExistence type="predicted"/>
<dbReference type="RefSeq" id="XP_031564180.1">
    <property type="nucleotide sequence ID" value="XM_031708320.1"/>
</dbReference>
<accession>A0A6P8IED9</accession>
<protein>
    <submittedName>
        <fullName evidence="2">Uncharacterized protein LOC116299633 isoform X2</fullName>
    </submittedName>
</protein>
<dbReference type="GeneID" id="116299633"/>
<reference evidence="2" key="1">
    <citation type="submission" date="2025-08" db="UniProtKB">
        <authorList>
            <consortium name="RefSeq"/>
        </authorList>
    </citation>
    <scope>IDENTIFICATION</scope>
    <source>
        <tissue evidence="2">Tentacle</tissue>
    </source>
</reference>
<gene>
    <name evidence="2" type="primary">LOC116299633</name>
</gene>